<accession>A0A4Y2TB61</accession>
<dbReference type="Proteomes" id="UP000499080">
    <property type="component" value="Unassembled WGS sequence"/>
</dbReference>
<reference evidence="1 2" key="1">
    <citation type="journal article" date="2019" name="Sci. Rep.">
        <title>Orb-weaving spider Araneus ventricosus genome elucidates the spidroin gene catalogue.</title>
        <authorList>
            <person name="Kono N."/>
            <person name="Nakamura H."/>
            <person name="Ohtoshi R."/>
            <person name="Moran D.A.P."/>
            <person name="Shinohara A."/>
            <person name="Yoshida Y."/>
            <person name="Fujiwara M."/>
            <person name="Mori M."/>
            <person name="Tomita M."/>
            <person name="Arakawa K."/>
        </authorList>
    </citation>
    <scope>NUCLEOTIDE SEQUENCE [LARGE SCALE GENOMIC DNA]</scope>
</reference>
<keyword evidence="2" id="KW-1185">Reference proteome</keyword>
<evidence type="ECO:0000313" key="2">
    <source>
        <dbReference type="Proteomes" id="UP000499080"/>
    </source>
</evidence>
<evidence type="ECO:0000313" key="1">
    <source>
        <dbReference type="EMBL" id="GBN96639.1"/>
    </source>
</evidence>
<dbReference type="EMBL" id="BGPR01026696">
    <property type="protein sequence ID" value="GBN96639.1"/>
    <property type="molecule type" value="Genomic_DNA"/>
</dbReference>
<gene>
    <name evidence="1" type="ORF">AVEN_232677_1</name>
</gene>
<sequence>RRRAPFDGLLSIAASTCVDASSSVAVFGLPDLLASATEPVL</sequence>
<protein>
    <submittedName>
        <fullName evidence="1">Uncharacterized protein</fullName>
    </submittedName>
</protein>
<feature type="non-terminal residue" evidence="1">
    <location>
        <position position="1"/>
    </location>
</feature>
<name>A0A4Y2TB61_ARAVE</name>
<comment type="caution">
    <text evidence="1">The sequence shown here is derived from an EMBL/GenBank/DDBJ whole genome shotgun (WGS) entry which is preliminary data.</text>
</comment>
<proteinExistence type="predicted"/>
<organism evidence="1 2">
    <name type="scientific">Araneus ventricosus</name>
    <name type="common">Orbweaver spider</name>
    <name type="synonym">Epeira ventricosa</name>
    <dbReference type="NCBI Taxonomy" id="182803"/>
    <lineage>
        <taxon>Eukaryota</taxon>
        <taxon>Metazoa</taxon>
        <taxon>Ecdysozoa</taxon>
        <taxon>Arthropoda</taxon>
        <taxon>Chelicerata</taxon>
        <taxon>Arachnida</taxon>
        <taxon>Araneae</taxon>
        <taxon>Araneomorphae</taxon>
        <taxon>Entelegynae</taxon>
        <taxon>Araneoidea</taxon>
        <taxon>Araneidae</taxon>
        <taxon>Araneus</taxon>
    </lineage>
</organism>
<dbReference type="AlphaFoldDB" id="A0A4Y2TB61"/>